<dbReference type="GO" id="GO:0009432">
    <property type="term" value="P:SOS response"/>
    <property type="evidence" value="ECO:0007669"/>
    <property type="project" value="UniProtKB-KW"/>
</dbReference>
<accession>A0A6L5XK24</accession>
<dbReference type="GO" id="GO:0006281">
    <property type="term" value="P:DNA repair"/>
    <property type="evidence" value="ECO:0007669"/>
    <property type="project" value="UniProtKB-KW"/>
</dbReference>
<dbReference type="InterPro" id="IPR006197">
    <property type="entry name" value="Peptidase_S24_LexA"/>
</dbReference>
<dbReference type="GO" id="GO:0016787">
    <property type="term" value="F:hydrolase activity"/>
    <property type="evidence" value="ECO:0007669"/>
    <property type="project" value="UniProtKB-KW"/>
</dbReference>
<keyword evidence="9" id="KW-0808">Transferase</keyword>
<organism evidence="9 10">
    <name type="scientific">Desulfovibrio porci</name>
    <dbReference type="NCBI Taxonomy" id="2605782"/>
    <lineage>
        <taxon>Bacteria</taxon>
        <taxon>Pseudomonadati</taxon>
        <taxon>Thermodesulfobacteriota</taxon>
        <taxon>Desulfovibrionia</taxon>
        <taxon>Desulfovibrionales</taxon>
        <taxon>Desulfovibrionaceae</taxon>
        <taxon>Desulfovibrio</taxon>
    </lineage>
</organism>
<evidence type="ECO:0000256" key="6">
    <source>
        <dbReference type="ARBA" id="ARBA00023236"/>
    </source>
</evidence>
<evidence type="ECO:0000256" key="5">
    <source>
        <dbReference type="ARBA" id="ARBA00023204"/>
    </source>
</evidence>
<dbReference type="InterPro" id="IPR036286">
    <property type="entry name" value="LexA/Signal_pep-like_sf"/>
</dbReference>
<evidence type="ECO:0000256" key="2">
    <source>
        <dbReference type="ARBA" id="ARBA00022763"/>
    </source>
</evidence>
<keyword evidence="2" id="KW-0227">DNA damage</keyword>
<dbReference type="GO" id="GO:0003887">
    <property type="term" value="F:DNA-directed DNA polymerase activity"/>
    <property type="evidence" value="ECO:0007669"/>
    <property type="project" value="UniProtKB-EC"/>
</dbReference>
<dbReference type="CDD" id="cd06529">
    <property type="entry name" value="S24_LexA-like"/>
    <property type="match status" value="1"/>
</dbReference>
<dbReference type="RefSeq" id="WP_154509942.1">
    <property type="nucleotide sequence ID" value="NZ_DBFWWU010000015.1"/>
</dbReference>
<feature type="domain" description="Peptidase S24/S26A/S26B/S26C" evidence="8">
    <location>
        <begin position="28"/>
        <end position="144"/>
    </location>
</feature>
<evidence type="ECO:0000256" key="3">
    <source>
        <dbReference type="ARBA" id="ARBA00022801"/>
    </source>
</evidence>
<gene>
    <name evidence="9" type="primary">umuD</name>
    <name evidence="9" type="ORF">FYJ44_05495</name>
</gene>
<dbReference type="NCBIfam" id="NF007621">
    <property type="entry name" value="PRK10276.1"/>
    <property type="match status" value="1"/>
</dbReference>
<keyword evidence="9" id="KW-0548">Nucleotidyltransferase</keyword>
<dbReference type="Proteomes" id="UP000477488">
    <property type="component" value="Unassembled WGS sequence"/>
</dbReference>
<keyword evidence="4 7" id="KW-0068">Autocatalytic cleavage</keyword>
<dbReference type="Gene3D" id="2.10.109.10">
    <property type="entry name" value="Umud Fragment, subunit A"/>
    <property type="match status" value="1"/>
</dbReference>
<dbReference type="GO" id="GO:0003677">
    <property type="term" value="F:DNA binding"/>
    <property type="evidence" value="ECO:0007669"/>
    <property type="project" value="InterPro"/>
</dbReference>
<protein>
    <submittedName>
        <fullName evidence="9">Translesion error-prone DNA polymerase V autoproteolytic subunit</fullName>
        <ecNumber evidence="9">2.7.7.7</ecNumber>
    </submittedName>
</protein>
<dbReference type="PANTHER" id="PTHR33516">
    <property type="entry name" value="LEXA REPRESSOR"/>
    <property type="match status" value="1"/>
</dbReference>
<dbReference type="EMBL" id="VUMH01000004">
    <property type="protein sequence ID" value="MSS27514.1"/>
    <property type="molecule type" value="Genomic_DNA"/>
</dbReference>
<proteinExistence type="inferred from homology"/>
<name>A0A6L5XK24_9BACT</name>
<dbReference type="AlphaFoldDB" id="A0A6L5XK24"/>
<dbReference type="InterPro" id="IPR050077">
    <property type="entry name" value="LexA_repressor"/>
</dbReference>
<dbReference type="GO" id="GO:0006355">
    <property type="term" value="P:regulation of DNA-templated transcription"/>
    <property type="evidence" value="ECO:0007669"/>
    <property type="project" value="InterPro"/>
</dbReference>
<evidence type="ECO:0000259" key="8">
    <source>
        <dbReference type="Pfam" id="PF00717"/>
    </source>
</evidence>
<keyword evidence="3 7" id="KW-0378">Hydrolase</keyword>
<keyword evidence="10" id="KW-1185">Reference proteome</keyword>
<sequence length="151" mass="16625">MDMPSFSSALELLGASAPARPGGREGLPLYLSPVEAGFPSPAEDYLDRRLDLHEYLVRNEAATFFLRAHGDSMLGAGIHDGDLLIVDRSVEAGHKRVVIAALDGELTVKRLLRRGSRVLLAPENPRFSPIDITEHEYVHIWGVVTHVVHKL</sequence>
<keyword evidence="5" id="KW-0234">DNA repair</keyword>
<reference evidence="9 10" key="1">
    <citation type="submission" date="2019-09" db="EMBL/GenBank/DDBJ databases">
        <title>In-depth cultivation of the pig gut microbiome towards novel bacterial diversity and tailored functional studies.</title>
        <authorList>
            <person name="Wylensek D."/>
            <person name="Hitch T.C.A."/>
            <person name="Clavel T."/>
        </authorList>
    </citation>
    <scope>NUCLEOTIDE SEQUENCE [LARGE SCALE GENOMIC DNA]</scope>
    <source>
        <strain evidence="9 10">PG-178-WT-4</strain>
    </source>
</reference>
<evidence type="ECO:0000256" key="7">
    <source>
        <dbReference type="RuleBase" id="RU003991"/>
    </source>
</evidence>
<dbReference type="Pfam" id="PF00717">
    <property type="entry name" value="Peptidase_S24"/>
    <property type="match status" value="1"/>
</dbReference>
<evidence type="ECO:0000313" key="10">
    <source>
        <dbReference type="Proteomes" id="UP000477488"/>
    </source>
</evidence>
<evidence type="ECO:0000256" key="4">
    <source>
        <dbReference type="ARBA" id="ARBA00022813"/>
    </source>
</evidence>
<dbReference type="EC" id="2.7.7.7" evidence="9"/>
<evidence type="ECO:0000313" key="9">
    <source>
        <dbReference type="EMBL" id="MSS27514.1"/>
    </source>
</evidence>
<dbReference type="InterPro" id="IPR039418">
    <property type="entry name" value="LexA-like"/>
</dbReference>
<dbReference type="PRINTS" id="PR00726">
    <property type="entry name" value="LEXASERPTASE"/>
</dbReference>
<dbReference type="PANTHER" id="PTHR33516:SF2">
    <property type="entry name" value="LEXA REPRESSOR-RELATED"/>
    <property type="match status" value="1"/>
</dbReference>
<dbReference type="SUPFAM" id="SSF51306">
    <property type="entry name" value="LexA/Signal peptidase"/>
    <property type="match status" value="1"/>
</dbReference>
<dbReference type="InterPro" id="IPR015927">
    <property type="entry name" value="Peptidase_S24_S26A/B/C"/>
</dbReference>
<evidence type="ECO:0000256" key="1">
    <source>
        <dbReference type="ARBA" id="ARBA00007484"/>
    </source>
</evidence>
<keyword evidence="6" id="KW-0742">SOS response</keyword>
<comment type="caution">
    <text evidence="9">The sequence shown here is derived from an EMBL/GenBank/DDBJ whole genome shotgun (WGS) entry which is preliminary data.</text>
</comment>
<comment type="similarity">
    <text evidence="1 7">Belongs to the peptidase S24 family.</text>
</comment>